<dbReference type="RefSeq" id="WP_102735443.1">
    <property type="nucleotide sequence ID" value="NZ_PJKN01000002.1"/>
</dbReference>
<evidence type="ECO:0000256" key="1">
    <source>
        <dbReference type="SAM" id="SignalP"/>
    </source>
</evidence>
<feature type="chain" id="PRO_5043011500" description="Secreted protein" evidence="1">
    <location>
        <begin position="25"/>
        <end position="171"/>
    </location>
</feature>
<accession>A0AAP8NMZ7</accession>
<organism evidence="2 3">
    <name type="scientific">Akkermansia muciniphila</name>
    <dbReference type="NCBI Taxonomy" id="239935"/>
    <lineage>
        <taxon>Bacteria</taxon>
        <taxon>Pseudomonadati</taxon>
        <taxon>Verrucomicrobiota</taxon>
        <taxon>Verrucomicrobiia</taxon>
        <taxon>Verrucomicrobiales</taxon>
        <taxon>Akkermansiaceae</taxon>
        <taxon>Akkermansia</taxon>
    </lineage>
</organism>
<gene>
    <name evidence="2" type="ORF">CXU09_04375</name>
</gene>
<protein>
    <recommendedName>
        <fullName evidence="4">Secreted protein</fullName>
    </recommendedName>
</protein>
<evidence type="ECO:0000313" key="3">
    <source>
        <dbReference type="Proteomes" id="UP000235914"/>
    </source>
</evidence>
<dbReference type="Proteomes" id="UP000235914">
    <property type="component" value="Unassembled WGS sequence"/>
</dbReference>
<keyword evidence="1" id="KW-0732">Signal</keyword>
<sequence>MMRPFFTSLSAACCSLGILTLAQCGGSSSDAEGLAPSTIGSKVLNMQVTGITDAAITLPAIFDMTTGDNGAFIIQTQGENMNMWNGAGIYSYTKTGRNTAELSLSYNRNNGSSSEPNTLMSTIRIPQLTFENATHASSGEGGASVSYMRAQDREIVSIDGITISVNIISQS</sequence>
<dbReference type="EMBL" id="PJKN01000002">
    <property type="protein sequence ID" value="PNC56816.1"/>
    <property type="molecule type" value="Genomic_DNA"/>
</dbReference>
<reference evidence="2 3" key="1">
    <citation type="journal article" date="2017" name="BMC Genomics">
        <title>Genome sequencing of 39 Akkermansia muciniphila isolates reveals its population structure, genomic and functional diverisity, and global distribution in mammalian gut microbiotas.</title>
        <authorList>
            <person name="Guo X."/>
            <person name="Li S."/>
            <person name="Zhang J."/>
            <person name="Wu F."/>
            <person name="Li X."/>
            <person name="Wu D."/>
            <person name="Zhang M."/>
            <person name="Ou Z."/>
            <person name="Jie Z."/>
            <person name="Yan Q."/>
            <person name="Li P."/>
            <person name="Yi J."/>
            <person name="Peng Y."/>
        </authorList>
    </citation>
    <scope>NUCLEOTIDE SEQUENCE [LARGE SCALE GENOMIC DNA]</scope>
    <source>
        <strain evidence="2 3">GP43</strain>
    </source>
</reference>
<name>A0AAP8NMZ7_9BACT</name>
<proteinExistence type="predicted"/>
<evidence type="ECO:0000313" key="2">
    <source>
        <dbReference type="EMBL" id="PNC56816.1"/>
    </source>
</evidence>
<evidence type="ECO:0008006" key="4">
    <source>
        <dbReference type="Google" id="ProtNLM"/>
    </source>
</evidence>
<dbReference type="AlphaFoldDB" id="A0AAP8NMZ7"/>
<feature type="signal peptide" evidence="1">
    <location>
        <begin position="1"/>
        <end position="24"/>
    </location>
</feature>
<comment type="caution">
    <text evidence="2">The sequence shown here is derived from an EMBL/GenBank/DDBJ whole genome shotgun (WGS) entry which is preliminary data.</text>
</comment>